<dbReference type="Proteomes" id="UP000192652">
    <property type="component" value="Unassembled WGS sequence"/>
</dbReference>
<dbReference type="PANTHER" id="PTHR30086:SF14">
    <property type="entry name" value="HOMOSERINE_HOMOSERINE LACTONE EFFLUX PROTEIN"/>
    <property type="match status" value="1"/>
</dbReference>
<gene>
    <name evidence="8" type="ORF">BJF92_23940</name>
    <name evidence="9" type="ORF">BTR14_20720</name>
</gene>
<evidence type="ECO:0000256" key="3">
    <source>
        <dbReference type="ARBA" id="ARBA00022475"/>
    </source>
</evidence>
<evidence type="ECO:0000256" key="2">
    <source>
        <dbReference type="ARBA" id="ARBA00007928"/>
    </source>
</evidence>
<dbReference type="GO" id="GO:0005886">
    <property type="term" value="C:plasma membrane"/>
    <property type="evidence" value="ECO:0007669"/>
    <property type="project" value="UniProtKB-SubCell"/>
</dbReference>
<dbReference type="RefSeq" id="WP_075633018.1">
    <property type="nucleotide sequence ID" value="NZ_MKIO01000017.1"/>
</dbReference>
<feature type="transmembrane region" description="Helical" evidence="7">
    <location>
        <begin position="141"/>
        <end position="167"/>
    </location>
</feature>
<reference evidence="8 10" key="1">
    <citation type="submission" date="2016-09" db="EMBL/GenBank/DDBJ databases">
        <title>Rhizobium sp. nov., a novel species isolated from the rice rhizosphere.</title>
        <authorList>
            <person name="Zhao J."/>
            <person name="Zhang X."/>
        </authorList>
    </citation>
    <scope>NUCLEOTIDE SEQUENCE [LARGE SCALE GENOMIC DNA]</scope>
    <source>
        <strain evidence="8 10">MH17</strain>
    </source>
</reference>
<evidence type="ECO:0000256" key="1">
    <source>
        <dbReference type="ARBA" id="ARBA00004651"/>
    </source>
</evidence>
<evidence type="ECO:0000256" key="4">
    <source>
        <dbReference type="ARBA" id="ARBA00022692"/>
    </source>
</evidence>
<comment type="similarity">
    <text evidence="2">Belongs to the Rht family.</text>
</comment>
<evidence type="ECO:0000256" key="7">
    <source>
        <dbReference type="SAM" id="Phobius"/>
    </source>
</evidence>
<keyword evidence="5 7" id="KW-1133">Transmembrane helix</keyword>
<dbReference type="EMBL" id="MSPX01000024">
    <property type="protein sequence ID" value="OQP84076.1"/>
    <property type="molecule type" value="Genomic_DNA"/>
</dbReference>
<dbReference type="Pfam" id="PF01810">
    <property type="entry name" value="LysE"/>
    <property type="match status" value="1"/>
</dbReference>
<evidence type="ECO:0000313" key="10">
    <source>
        <dbReference type="Proteomes" id="UP000186143"/>
    </source>
</evidence>
<evidence type="ECO:0000313" key="11">
    <source>
        <dbReference type="Proteomes" id="UP000192652"/>
    </source>
</evidence>
<dbReference type="InterPro" id="IPR001123">
    <property type="entry name" value="LeuE-type"/>
</dbReference>
<dbReference type="PIRSF" id="PIRSF006324">
    <property type="entry name" value="LeuE"/>
    <property type="match status" value="1"/>
</dbReference>
<dbReference type="EMBL" id="MKIO01000017">
    <property type="protein sequence ID" value="OLP57533.1"/>
    <property type="molecule type" value="Genomic_DNA"/>
</dbReference>
<comment type="caution">
    <text evidence="8">The sequence shown here is derived from an EMBL/GenBank/DDBJ whole genome shotgun (WGS) entry which is preliminary data.</text>
</comment>
<feature type="transmembrane region" description="Helical" evidence="7">
    <location>
        <begin position="33"/>
        <end position="55"/>
    </location>
</feature>
<proteinExistence type="inferred from homology"/>
<dbReference type="PANTHER" id="PTHR30086">
    <property type="entry name" value="ARGININE EXPORTER PROTEIN ARGO"/>
    <property type="match status" value="1"/>
</dbReference>
<dbReference type="GO" id="GO:0042970">
    <property type="term" value="F:homoserine transmembrane transporter activity"/>
    <property type="evidence" value="ECO:0007669"/>
    <property type="project" value="TreeGrafter"/>
</dbReference>
<keyword evidence="11" id="KW-1185">Reference proteome</keyword>
<protein>
    <submittedName>
        <fullName evidence="8">Lysine transporter LysE</fullName>
    </submittedName>
</protein>
<evidence type="ECO:0000256" key="5">
    <source>
        <dbReference type="ARBA" id="ARBA00022989"/>
    </source>
</evidence>
<feature type="transmembrane region" description="Helical" evidence="7">
    <location>
        <begin position="104"/>
        <end position="129"/>
    </location>
</feature>
<comment type="subcellular location">
    <subcellularLocation>
        <location evidence="1">Cell membrane</location>
        <topology evidence="1">Multi-pass membrane protein</topology>
    </subcellularLocation>
</comment>
<feature type="transmembrane region" description="Helical" evidence="7">
    <location>
        <begin position="179"/>
        <end position="200"/>
    </location>
</feature>
<sequence>MSLEFLLTALVIVLLPGPGVVYTLSLGLKAGLRAGLIAAFGCTLGILPHLVAGVLGLSAVLAASATLFRAIQIAGVLYLLLMAWRTWRDREAFSVEAAEDRPAAFGIVLAAIGLNLFNPKLPLFFLAFLPQFIDPLDPRPILRMVELGAGFMGLTFAVFAVYGAFAASARNLLIRRPAILVWLRRSFACAFALMGLRLALAGR</sequence>
<evidence type="ECO:0000313" key="9">
    <source>
        <dbReference type="EMBL" id="OQP84076.1"/>
    </source>
</evidence>
<dbReference type="OrthoDB" id="9804822at2"/>
<evidence type="ECO:0000256" key="6">
    <source>
        <dbReference type="ARBA" id="ARBA00023136"/>
    </source>
</evidence>
<feature type="transmembrane region" description="Helical" evidence="7">
    <location>
        <begin position="67"/>
        <end position="84"/>
    </location>
</feature>
<keyword evidence="3" id="KW-1003">Cell membrane</keyword>
<keyword evidence="4 7" id="KW-0812">Transmembrane</keyword>
<reference evidence="9 11" key="3">
    <citation type="journal article" date="2017" name="Antonie Van Leeuwenhoek">
        <title>Rhizobium rhizosphaerae sp. nov., a novel species isolated from rice rhizosphere.</title>
        <authorList>
            <person name="Zhao J.J."/>
            <person name="Zhang J."/>
            <person name="Zhang R.J."/>
            <person name="Zhang C.W."/>
            <person name="Yin H.Q."/>
            <person name="Zhang X.X."/>
        </authorList>
    </citation>
    <scope>NUCLEOTIDE SEQUENCE [LARGE SCALE GENOMIC DNA]</scope>
    <source>
        <strain evidence="9 11">RD15</strain>
    </source>
</reference>
<accession>A0A1Q9AQ36</accession>
<dbReference type="Proteomes" id="UP000186143">
    <property type="component" value="Unassembled WGS sequence"/>
</dbReference>
<reference evidence="9" key="2">
    <citation type="submission" date="2016-12" db="EMBL/GenBank/DDBJ databases">
        <authorList>
            <person name="Zhang X."/>
            <person name="Zhao J."/>
        </authorList>
    </citation>
    <scope>NUCLEOTIDE SEQUENCE</scope>
    <source>
        <strain evidence="9">RD15</strain>
    </source>
</reference>
<name>A0A1Q9AQ36_9HYPH</name>
<dbReference type="AlphaFoldDB" id="A0A1Q9AQ36"/>
<keyword evidence="6 7" id="KW-0472">Membrane</keyword>
<organism evidence="8 10">
    <name type="scientific">Xaviernesmea rhizosphaerae</name>
    <dbReference type="NCBI Taxonomy" id="1672749"/>
    <lineage>
        <taxon>Bacteria</taxon>
        <taxon>Pseudomonadati</taxon>
        <taxon>Pseudomonadota</taxon>
        <taxon>Alphaproteobacteria</taxon>
        <taxon>Hyphomicrobiales</taxon>
        <taxon>Rhizobiaceae</taxon>
        <taxon>Rhizobium/Agrobacterium group</taxon>
        <taxon>Xaviernesmea</taxon>
    </lineage>
</organism>
<dbReference type="STRING" id="1672749.BJF92_23940"/>
<evidence type="ECO:0000313" key="8">
    <source>
        <dbReference type="EMBL" id="OLP57533.1"/>
    </source>
</evidence>